<evidence type="ECO:0000259" key="2">
    <source>
        <dbReference type="Pfam" id="PF03807"/>
    </source>
</evidence>
<accession>A0ABD6ATU4</accession>
<dbReference type="RefSeq" id="WP_250873246.1">
    <property type="nucleotide sequence ID" value="NZ_JALXFV010000003.1"/>
</dbReference>
<keyword evidence="4" id="KW-1185">Reference proteome</keyword>
<dbReference type="Gene3D" id="3.40.50.720">
    <property type="entry name" value="NAD(P)-binding Rossmann-like Domain"/>
    <property type="match status" value="1"/>
</dbReference>
<keyword evidence="1" id="KW-0560">Oxidoreductase</keyword>
<dbReference type="SUPFAM" id="SSF51735">
    <property type="entry name" value="NAD(P)-binding Rossmann-fold domains"/>
    <property type="match status" value="1"/>
</dbReference>
<dbReference type="InterPro" id="IPR028939">
    <property type="entry name" value="P5C_Rdtase_cat_N"/>
</dbReference>
<feature type="domain" description="Pyrroline-5-carboxylate reductase catalytic N-terminal" evidence="2">
    <location>
        <begin position="10"/>
        <end position="99"/>
    </location>
</feature>
<comment type="caution">
    <text evidence="3">The sequence shown here is derived from an EMBL/GenBank/DDBJ whole genome shotgun (WGS) entry which is preliminary data.</text>
</comment>
<gene>
    <name evidence="3" type="ORF">ACFSBT_08385</name>
</gene>
<organism evidence="3 4">
    <name type="scientific">Halomarina rubra</name>
    <dbReference type="NCBI Taxonomy" id="2071873"/>
    <lineage>
        <taxon>Archaea</taxon>
        <taxon>Methanobacteriati</taxon>
        <taxon>Methanobacteriota</taxon>
        <taxon>Stenosarchaea group</taxon>
        <taxon>Halobacteria</taxon>
        <taxon>Halobacteriales</taxon>
        <taxon>Natronomonadaceae</taxon>
        <taxon>Halomarina</taxon>
    </lineage>
</organism>
<dbReference type="EMBL" id="JBHUDC010000003">
    <property type="protein sequence ID" value="MFD1513293.1"/>
    <property type="molecule type" value="Genomic_DNA"/>
</dbReference>
<dbReference type="Proteomes" id="UP001597187">
    <property type="component" value="Unassembled WGS sequence"/>
</dbReference>
<dbReference type="AlphaFoldDB" id="A0ABD6ATU4"/>
<sequence length="209" mass="20574">MDGVTTTGARVAVVGTGSVGRALARGLAADHEVRFGSRTPDDPSLRGVLDDVGATAATPSEATAWADVVLLAVPGPVAASVAGDLAATVAGKPLIDCTNRFDGDEESVAEAVAAAAPAAHVAKAFNTIGANRFTDPTFPDGTATMFVCGDDAGVAAASDLAAGLGFDVVAVGGLETARHLEALAALWVALAGTYGRDVGFRLLGVGDGG</sequence>
<name>A0ABD6ATU4_9EURY</name>
<dbReference type="InterPro" id="IPR051267">
    <property type="entry name" value="STEAP_metalloreductase"/>
</dbReference>
<protein>
    <submittedName>
        <fullName evidence="3">NADPH-dependent F420 reductase</fullName>
    </submittedName>
</protein>
<dbReference type="GO" id="GO:0016491">
    <property type="term" value="F:oxidoreductase activity"/>
    <property type="evidence" value="ECO:0007669"/>
    <property type="project" value="UniProtKB-KW"/>
</dbReference>
<evidence type="ECO:0000313" key="3">
    <source>
        <dbReference type="EMBL" id="MFD1513293.1"/>
    </source>
</evidence>
<evidence type="ECO:0000313" key="4">
    <source>
        <dbReference type="Proteomes" id="UP001597187"/>
    </source>
</evidence>
<dbReference type="InterPro" id="IPR036291">
    <property type="entry name" value="NAD(P)-bd_dom_sf"/>
</dbReference>
<dbReference type="Pfam" id="PF03807">
    <property type="entry name" value="F420_oxidored"/>
    <property type="match status" value="1"/>
</dbReference>
<reference evidence="3 4" key="1">
    <citation type="journal article" date="2019" name="Int. J. Syst. Evol. Microbiol.">
        <title>The Global Catalogue of Microorganisms (GCM) 10K type strain sequencing project: providing services to taxonomists for standard genome sequencing and annotation.</title>
        <authorList>
            <consortium name="The Broad Institute Genomics Platform"/>
            <consortium name="The Broad Institute Genome Sequencing Center for Infectious Disease"/>
            <person name="Wu L."/>
            <person name="Ma J."/>
        </authorList>
    </citation>
    <scope>NUCLEOTIDE SEQUENCE [LARGE SCALE GENOMIC DNA]</scope>
    <source>
        <strain evidence="3 4">CGMCC 1.12563</strain>
    </source>
</reference>
<evidence type="ECO:0000256" key="1">
    <source>
        <dbReference type="ARBA" id="ARBA00023002"/>
    </source>
</evidence>
<proteinExistence type="predicted"/>
<dbReference type="PANTHER" id="PTHR14239">
    <property type="entry name" value="DUDULIN-RELATED"/>
    <property type="match status" value="1"/>
</dbReference>